<feature type="active site" evidence="6">
    <location>
        <position position="224"/>
    </location>
</feature>
<evidence type="ECO:0000256" key="6">
    <source>
        <dbReference type="HAMAP-Rule" id="MF_01265"/>
    </source>
</evidence>
<keyword evidence="2 6" id="KW-0662">Pyridine nucleotide biosynthesis</keyword>
<dbReference type="EMBL" id="QGNA01000001">
    <property type="protein sequence ID" value="PWS38460.1"/>
    <property type="molecule type" value="Genomic_DNA"/>
</dbReference>
<evidence type="ECO:0000256" key="3">
    <source>
        <dbReference type="ARBA" id="ARBA00022857"/>
    </source>
</evidence>
<name>A0A317FHB8_9PROT</name>
<comment type="caution">
    <text evidence="9">The sequence shown here is derived from an EMBL/GenBank/DDBJ whole genome shotgun (WGS) entry which is preliminary data.</text>
</comment>
<comment type="catalytic activity">
    <reaction evidence="6">
        <text>L-aspartate + NADP(+) + H2O = oxaloacetate + NH4(+) + NADPH + H(+)</text>
        <dbReference type="Rhea" id="RHEA:11784"/>
        <dbReference type="ChEBI" id="CHEBI:15377"/>
        <dbReference type="ChEBI" id="CHEBI:15378"/>
        <dbReference type="ChEBI" id="CHEBI:16452"/>
        <dbReference type="ChEBI" id="CHEBI:28938"/>
        <dbReference type="ChEBI" id="CHEBI:29991"/>
        <dbReference type="ChEBI" id="CHEBI:57783"/>
        <dbReference type="ChEBI" id="CHEBI:58349"/>
        <dbReference type="EC" id="1.4.1.21"/>
    </reaction>
</comment>
<feature type="domain" description="Aspartate/homoserine dehydrogenase NAD-binding" evidence="8">
    <location>
        <begin position="7"/>
        <end position="125"/>
    </location>
</feature>
<keyword evidence="5 6" id="KW-0520">NAD</keyword>
<dbReference type="Gene3D" id="3.30.360.10">
    <property type="entry name" value="Dihydrodipicolinate Reductase, domain 2"/>
    <property type="match status" value="1"/>
</dbReference>
<dbReference type="GO" id="GO:0033735">
    <property type="term" value="F:aspartate dehydrogenase [NAD(P)+] activity"/>
    <property type="evidence" value="ECO:0007669"/>
    <property type="project" value="UniProtKB-EC"/>
</dbReference>
<dbReference type="PANTHER" id="PTHR31873">
    <property type="entry name" value="L-ASPARTATE DEHYDROGENASE-RELATED"/>
    <property type="match status" value="1"/>
</dbReference>
<organism evidence="9 10">
    <name type="scientific">Falsiroseomonas bella</name>
    <dbReference type="NCBI Taxonomy" id="2184016"/>
    <lineage>
        <taxon>Bacteria</taxon>
        <taxon>Pseudomonadati</taxon>
        <taxon>Pseudomonadota</taxon>
        <taxon>Alphaproteobacteria</taxon>
        <taxon>Acetobacterales</taxon>
        <taxon>Roseomonadaceae</taxon>
        <taxon>Falsiroseomonas</taxon>
    </lineage>
</organism>
<dbReference type="HAMAP" id="MF_01265">
    <property type="entry name" value="NadX"/>
    <property type="match status" value="1"/>
</dbReference>
<evidence type="ECO:0000256" key="1">
    <source>
        <dbReference type="ARBA" id="ARBA00008331"/>
    </source>
</evidence>
<evidence type="ECO:0000313" key="9">
    <source>
        <dbReference type="EMBL" id="PWS38460.1"/>
    </source>
</evidence>
<dbReference type="InterPro" id="IPR036291">
    <property type="entry name" value="NAD(P)-bd_dom_sf"/>
</dbReference>
<evidence type="ECO:0000256" key="5">
    <source>
        <dbReference type="ARBA" id="ARBA00023027"/>
    </source>
</evidence>
<evidence type="ECO:0000256" key="4">
    <source>
        <dbReference type="ARBA" id="ARBA00023002"/>
    </source>
</evidence>
<dbReference type="RefSeq" id="WP_109869081.1">
    <property type="nucleotide sequence ID" value="NZ_QGNA01000001.1"/>
</dbReference>
<sequence length="271" mass="27674">MKLGLIGAGGMAATMLEAIAAHEPRLLDHLAVLVRDRAKGEALVAAQGSCARVTSVHTEIEDFLHSGAGVVCECAGHGAVREHGAAVLKAGRDLVIASTGALADASLLEALKAAAVQGGAQMLLPAGAVGGIDALAAARLLGTPRVTYIGRKPPRAWKGTKAEALVALDALTEATTFYEGAARDAARDFPQNANVAATIALAGVGFEATRVRLVADPTISANVHELEVESDAVRFSIRLVGVPSRSNPKTSLTAGLSMARAVLNRDAVVVV</sequence>
<dbReference type="NCBIfam" id="NF009828">
    <property type="entry name" value="PRK13303.1-3"/>
    <property type="match status" value="1"/>
</dbReference>
<evidence type="ECO:0000259" key="7">
    <source>
        <dbReference type="Pfam" id="PF01958"/>
    </source>
</evidence>
<dbReference type="UniPathway" id="UPA00253">
    <property type="reaction ID" value="UER00456"/>
</dbReference>
<reference evidence="10" key="1">
    <citation type="submission" date="2018-05" db="EMBL/GenBank/DDBJ databases">
        <authorList>
            <person name="Du Z."/>
            <person name="Wang X."/>
        </authorList>
    </citation>
    <scope>NUCLEOTIDE SEQUENCE [LARGE SCALE GENOMIC DNA]</scope>
    <source>
        <strain evidence="10">CQN31</strain>
    </source>
</reference>
<dbReference type="EC" id="1.4.1.21" evidence="6"/>
<feature type="binding site" evidence="6">
    <location>
        <position position="194"/>
    </location>
    <ligand>
        <name>NAD(+)</name>
        <dbReference type="ChEBI" id="CHEBI:57540"/>
    </ligand>
</feature>
<dbReference type="NCBIfam" id="NF009829">
    <property type="entry name" value="PRK13303.1-4"/>
    <property type="match status" value="1"/>
</dbReference>
<feature type="domain" description="Aspartate dehydrogenase" evidence="7">
    <location>
        <begin position="172"/>
        <end position="258"/>
    </location>
</feature>
<dbReference type="PIRSF" id="PIRSF005227">
    <property type="entry name" value="Asp_dh_NAD_syn"/>
    <property type="match status" value="1"/>
</dbReference>
<keyword evidence="10" id="KW-1185">Reference proteome</keyword>
<dbReference type="SUPFAM" id="SSF51735">
    <property type="entry name" value="NAD(P)-binding Rossmann-fold domains"/>
    <property type="match status" value="1"/>
</dbReference>
<dbReference type="Pfam" id="PF01958">
    <property type="entry name" value="Asp_DH_C"/>
    <property type="match status" value="1"/>
</dbReference>
<dbReference type="GO" id="GO:0051287">
    <property type="term" value="F:NAD binding"/>
    <property type="evidence" value="ECO:0007669"/>
    <property type="project" value="UniProtKB-UniRule"/>
</dbReference>
<proteinExistence type="inferred from homology"/>
<comment type="similarity">
    <text evidence="1 6">Belongs to the L-aspartate dehydrogenase family.</text>
</comment>
<dbReference type="Gene3D" id="3.40.50.720">
    <property type="entry name" value="NAD(P)-binding Rossmann-like Domain"/>
    <property type="match status" value="1"/>
</dbReference>
<dbReference type="InterPro" id="IPR020626">
    <property type="entry name" value="Asp_DH_prok"/>
</dbReference>
<dbReference type="AlphaFoldDB" id="A0A317FHB8"/>
<dbReference type="GO" id="GO:0050661">
    <property type="term" value="F:NADP binding"/>
    <property type="evidence" value="ECO:0007669"/>
    <property type="project" value="UniProtKB-UniRule"/>
</dbReference>
<dbReference type="GO" id="GO:0016639">
    <property type="term" value="F:oxidoreductase activity, acting on the CH-NH2 group of donors, NAD or NADP as acceptor"/>
    <property type="evidence" value="ECO:0007669"/>
    <property type="project" value="UniProtKB-UniRule"/>
</dbReference>
<comment type="pathway">
    <text evidence="6">Cofactor biosynthesis; NAD(+) biosynthesis; iminoaspartate from L-aspartate (dehydrogenase route): step 1/1.</text>
</comment>
<feature type="binding site" evidence="6">
    <location>
        <position position="128"/>
    </location>
    <ligand>
        <name>NAD(+)</name>
        <dbReference type="ChEBI" id="CHEBI:57540"/>
    </ligand>
</feature>
<keyword evidence="3 6" id="KW-0521">NADP</keyword>
<dbReference type="Proteomes" id="UP000245765">
    <property type="component" value="Unassembled WGS sequence"/>
</dbReference>
<dbReference type="InterPro" id="IPR002811">
    <property type="entry name" value="Asp_DH"/>
</dbReference>
<evidence type="ECO:0000313" key="10">
    <source>
        <dbReference type="Proteomes" id="UP000245765"/>
    </source>
</evidence>
<protein>
    <recommendedName>
        <fullName evidence="6">L-aspartate dehydrogenase</fullName>
        <ecNumber evidence="6">1.4.1.21</ecNumber>
    </recommendedName>
</protein>
<dbReference type="GO" id="GO:0009435">
    <property type="term" value="P:NAD+ biosynthetic process"/>
    <property type="evidence" value="ECO:0007669"/>
    <property type="project" value="UniProtKB-UniRule"/>
</dbReference>
<comment type="miscellaneous">
    <text evidence="6">The iminoaspartate product is unstable in aqueous solution and can decompose to oxaloacetate and ammonia.</text>
</comment>
<dbReference type="SUPFAM" id="SSF55347">
    <property type="entry name" value="Glyceraldehyde-3-phosphate dehydrogenase-like, C-terminal domain"/>
    <property type="match status" value="1"/>
</dbReference>
<dbReference type="InterPro" id="IPR005106">
    <property type="entry name" value="Asp/hSer_DH_NAD-bd"/>
</dbReference>
<dbReference type="PANTHER" id="PTHR31873:SF6">
    <property type="entry name" value="ASPARTATE DEHYDROGENASE DOMAIN-CONTAINING PROTEIN"/>
    <property type="match status" value="1"/>
</dbReference>
<comment type="function">
    <text evidence="6">Specifically catalyzes the NAD or NADP-dependent dehydrogenation of L-aspartate to iminoaspartate.</text>
</comment>
<dbReference type="OrthoDB" id="8456681at2"/>
<evidence type="ECO:0000259" key="8">
    <source>
        <dbReference type="Pfam" id="PF03447"/>
    </source>
</evidence>
<comment type="catalytic activity">
    <reaction evidence="6">
        <text>L-aspartate + NAD(+) + H2O = oxaloacetate + NH4(+) + NADH + H(+)</text>
        <dbReference type="Rhea" id="RHEA:11788"/>
        <dbReference type="ChEBI" id="CHEBI:15377"/>
        <dbReference type="ChEBI" id="CHEBI:15378"/>
        <dbReference type="ChEBI" id="CHEBI:16452"/>
        <dbReference type="ChEBI" id="CHEBI:28938"/>
        <dbReference type="ChEBI" id="CHEBI:29991"/>
        <dbReference type="ChEBI" id="CHEBI:57540"/>
        <dbReference type="ChEBI" id="CHEBI:57945"/>
        <dbReference type="EC" id="1.4.1.21"/>
    </reaction>
</comment>
<evidence type="ECO:0000256" key="2">
    <source>
        <dbReference type="ARBA" id="ARBA00022642"/>
    </source>
</evidence>
<dbReference type="InterPro" id="IPR011182">
    <property type="entry name" value="L-Asp_DH"/>
</dbReference>
<keyword evidence="4 6" id="KW-0560">Oxidoreductase</keyword>
<accession>A0A317FHB8</accession>
<gene>
    <name evidence="6" type="primary">nadX</name>
    <name evidence="9" type="ORF">DFH01_04035</name>
</gene>
<dbReference type="Pfam" id="PF03447">
    <property type="entry name" value="NAD_binding_3"/>
    <property type="match status" value="1"/>
</dbReference>